<dbReference type="Pfam" id="PF00672">
    <property type="entry name" value="HAMP"/>
    <property type="match status" value="1"/>
</dbReference>
<comment type="function">
    <text evidence="10">Chemotactic-signal transducers respond to changes in the concentration of attractants and repellents in the environment, transduce a signal from the outside to the inside of the cell, and facilitate sensory adaptation through the variation of the level of methylation.</text>
</comment>
<dbReference type="PANTHER" id="PTHR32089">
    <property type="entry name" value="METHYL-ACCEPTING CHEMOTAXIS PROTEIN MCPB"/>
    <property type="match status" value="1"/>
</dbReference>
<keyword evidence="12" id="KW-0175">Coiled coil</keyword>
<dbReference type="GO" id="GO:0005886">
    <property type="term" value="C:plasma membrane"/>
    <property type="evidence" value="ECO:0007669"/>
    <property type="project" value="UniProtKB-SubCell"/>
</dbReference>
<keyword evidence="7 13" id="KW-0472">Membrane</keyword>
<sequence>MRFLRNLKVKYKLFLLISLAVLGFIVMSCVAMNSMRQMKQNTKIVADDYQYSNVLLESMLRTQKALEYNLLTLMTISQSEERKEIAKDIEDDLKKYDSLLKEYDDGFNLSKQEDELFQKMKKVVPDYRNTYESLFEKEKLIHDSQHINEFREELKPKGAELARYTGDLEKYVADLVDKVFDDSQNMVEQSITSFIITVTVSTILICILSYIISRLIVTPLQTVSIMMGRVKEGDLTVYGDYKAKDELGILVSDFNSMIEGLRENMKEVEKNIQLLSQHSHAVVSASETSHQAAKQIIVDIEEVASGADSQKKATEQTACAMEELTQEIQGIVDISSSVNELSSQSALEADRGNQFMKQMIRQMDTIYGSVQQGVKQVGNMKVQSEEIVKIIDVIQEIASQINLLALNAAIEAARAGESGRGFAVVADEVRQLAEQSSESAKQIEQLVGQVMEVTNHTVEIMGKVEEDVQQGTEVAMRTEEVFGKIAEKVQQASFQIESASRSTDEMAASSEEISASAEEMAHIAQRSSDCTDMVKQSILKQEESVQTISTAIEQLHIIAGGLEKIVSQFTLQK</sequence>
<dbReference type="PRINTS" id="PR00260">
    <property type="entry name" value="CHEMTRNSDUCR"/>
</dbReference>
<reference evidence="16 17" key="1">
    <citation type="journal article" date="2008" name="Chem. Biol. Interact.">
        <title>Extending the Bacillus cereus group genomics to putative food-borne pathogens of different toxicity.</title>
        <authorList>
            <person name="Lapidus A."/>
            <person name="Goltsman E."/>
            <person name="Auger S."/>
            <person name="Galleron N."/>
            <person name="Segurens B."/>
            <person name="Dossat C."/>
            <person name="Land M.L."/>
            <person name="Broussolle V."/>
            <person name="Brillard J."/>
            <person name="Guinebretiere M.H."/>
            <person name="Sanchis V."/>
            <person name="Nguen-The C."/>
            <person name="Lereclus D."/>
            <person name="Richardson P."/>
            <person name="Wincker P."/>
            <person name="Weissenbach J."/>
            <person name="Ehrlich S.D."/>
            <person name="Sorokin A."/>
        </authorList>
    </citation>
    <scope>NUCLEOTIDE SEQUENCE [LARGE SCALE GENOMIC DNA]</scope>
    <source>
        <strain evidence="17">DSM 22905 / CIP 110041 / 391-98 / NVH 391-98</strain>
    </source>
</reference>
<organism evidence="16 17">
    <name type="scientific">Bacillus cytotoxicus (strain DSM 22905 / CIP 110041 / 391-98 / NVH 391-98)</name>
    <dbReference type="NCBI Taxonomy" id="315749"/>
    <lineage>
        <taxon>Bacteria</taxon>
        <taxon>Bacillati</taxon>
        <taxon>Bacillota</taxon>
        <taxon>Bacilli</taxon>
        <taxon>Bacillales</taxon>
        <taxon>Bacillaceae</taxon>
        <taxon>Bacillus</taxon>
        <taxon>Bacillus cereus group</taxon>
    </lineage>
</organism>
<dbReference type="PROSITE" id="PS50885">
    <property type="entry name" value="HAMP"/>
    <property type="match status" value="1"/>
</dbReference>
<evidence type="ECO:0000256" key="3">
    <source>
        <dbReference type="ARBA" id="ARBA00022481"/>
    </source>
</evidence>
<dbReference type="EMBL" id="CP000764">
    <property type="protein sequence ID" value="ABS21184.1"/>
    <property type="molecule type" value="Genomic_DNA"/>
</dbReference>
<dbReference type="SUPFAM" id="SSF58104">
    <property type="entry name" value="Methyl-accepting chemotaxis protein (MCP) signaling domain"/>
    <property type="match status" value="1"/>
</dbReference>
<evidence type="ECO:0000256" key="7">
    <source>
        <dbReference type="ARBA" id="ARBA00023136"/>
    </source>
</evidence>
<evidence type="ECO:0000256" key="5">
    <source>
        <dbReference type="ARBA" id="ARBA00022692"/>
    </source>
</evidence>
<feature type="transmembrane region" description="Helical" evidence="13">
    <location>
        <begin position="194"/>
        <end position="217"/>
    </location>
</feature>
<dbReference type="SMART" id="SM00304">
    <property type="entry name" value="HAMP"/>
    <property type="match status" value="1"/>
</dbReference>
<evidence type="ECO:0000256" key="8">
    <source>
        <dbReference type="ARBA" id="ARBA00023224"/>
    </source>
</evidence>
<evidence type="ECO:0000256" key="12">
    <source>
        <dbReference type="SAM" id="Coils"/>
    </source>
</evidence>
<dbReference type="PANTHER" id="PTHR32089:SF112">
    <property type="entry name" value="LYSOZYME-LIKE PROTEIN-RELATED"/>
    <property type="match status" value="1"/>
</dbReference>
<dbReference type="InterPro" id="IPR024478">
    <property type="entry name" value="HlyB_4HB_MCP"/>
</dbReference>
<dbReference type="Gene3D" id="1.10.287.950">
    <property type="entry name" value="Methyl-accepting chemotaxis protein"/>
    <property type="match status" value="1"/>
</dbReference>
<evidence type="ECO:0000313" key="17">
    <source>
        <dbReference type="Proteomes" id="UP000002300"/>
    </source>
</evidence>
<dbReference type="InterPro" id="IPR003660">
    <property type="entry name" value="HAMP_dom"/>
</dbReference>
<dbReference type="eggNOG" id="COG3850">
    <property type="taxonomic scope" value="Bacteria"/>
</dbReference>
<dbReference type="InterPro" id="IPR004090">
    <property type="entry name" value="Chemotax_Me-accpt_rcpt"/>
</dbReference>
<keyword evidence="6 13" id="KW-1133">Transmembrane helix</keyword>
<evidence type="ECO:0000256" key="6">
    <source>
        <dbReference type="ARBA" id="ARBA00022989"/>
    </source>
</evidence>
<dbReference type="InterPro" id="IPR004089">
    <property type="entry name" value="MCPsignal_dom"/>
</dbReference>
<dbReference type="GO" id="GO:0004888">
    <property type="term" value="F:transmembrane signaling receptor activity"/>
    <property type="evidence" value="ECO:0007669"/>
    <property type="project" value="InterPro"/>
</dbReference>
<dbReference type="KEGG" id="bcy:Bcer98_0849"/>
<dbReference type="HOGENOM" id="CLU_000445_107_27_9"/>
<dbReference type="CDD" id="cd11386">
    <property type="entry name" value="MCP_signal"/>
    <property type="match status" value="1"/>
</dbReference>
<comment type="subcellular location">
    <subcellularLocation>
        <location evidence="1">Cell membrane</location>
        <topology evidence="1">Multi-pass membrane protein</topology>
    </subcellularLocation>
</comment>
<dbReference type="Pfam" id="PF00015">
    <property type="entry name" value="MCPsignal"/>
    <property type="match status" value="1"/>
</dbReference>
<keyword evidence="8 11" id="KW-0807">Transducer</keyword>
<dbReference type="SMART" id="SM00283">
    <property type="entry name" value="MA"/>
    <property type="match status" value="1"/>
</dbReference>
<evidence type="ECO:0000256" key="13">
    <source>
        <dbReference type="SAM" id="Phobius"/>
    </source>
</evidence>
<dbReference type="AlphaFoldDB" id="A7GM26"/>
<name>A7GM26_BACCN</name>
<feature type="domain" description="Methyl-accepting transducer" evidence="14">
    <location>
        <begin position="285"/>
        <end position="521"/>
    </location>
</feature>
<dbReference type="OrthoDB" id="358716at2"/>
<dbReference type="GO" id="GO:0006935">
    <property type="term" value="P:chemotaxis"/>
    <property type="evidence" value="ECO:0007669"/>
    <property type="project" value="UniProtKB-KW"/>
</dbReference>
<dbReference type="PROSITE" id="PS51257">
    <property type="entry name" value="PROKAR_LIPOPROTEIN"/>
    <property type="match status" value="1"/>
</dbReference>
<evidence type="ECO:0000256" key="9">
    <source>
        <dbReference type="ARBA" id="ARBA00029447"/>
    </source>
</evidence>
<protein>
    <submittedName>
        <fullName evidence="16">Methyl-accepting chemotaxis sensory transducer</fullName>
    </submittedName>
</protein>
<feature type="coiled-coil region" evidence="12">
    <location>
        <begin position="251"/>
        <end position="278"/>
    </location>
</feature>
<gene>
    <name evidence="16" type="ordered locus">Bcer98_0849</name>
</gene>
<dbReference type="STRING" id="315749.Bcer98_0849"/>
<keyword evidence="3" id="KW-0488">Methylation</keyword>
<feature type="domain" description="HAMP" evidence="15">
    <location>
        <begin position="214"/>
        <end position="266"/>
    </location>
</feature>
<dbReference type="RefSeq" id="WP_011983938.1">
    <property type="nucleotide sequence ID" value="NC_009674.1"/>
</dbReference>
<comment type="similarity">
    <text evidence="9">Belongs to the methyl-accepting chemotaxis (MCP) protein family.</text>
</comment>
<dbReference type="CDD" id="cd06225">
    <property type="entry name" value="HAMP"/>
    <property type="match status" value="1"/>
</dbReference>
<keyword evidence="4" id="KW-0145">Chemotaxis</keyword>
<evidence type="ECO:0000256" key="1">
    <source>
        <dbReference type="ARBA" id="ARBA00004651"/>
    </source>
</evidence>
<dbReference type="FunFam" id="1.10.287.950:FF:000003">
    <property type="entry name" value="Methyl-accepting chemotaxis protein"/>
    <property type="match status" value="1"/>
</dbReference>
<keyword evidence="5 13" id="KW-0812">Transmembrane</keyword>
<accession>A7GM26</accession>
<dbReference type="eggNOG" id="COG0840">
    <property type="taxonomic scope" value="Bacteria"/>
</dbReference>
<dbReference type="Proteomes" id="UP000002300">
    <property type="component" value="Chromosome"/>
</dbReference>
<dbReference type="GO" id="GO:0007165">
    <property type="term" value="P:signal transduction"/>
    <property type="evidence" value="ECO:0007669"/>
    <property type="project" value="UniProtKB-KW"/>
</dbReference>
<evidence type="ECO:0000256" key="11">
    <source>
        <dbReference type="PROSITE-ProRule" id="PRU00284"/>
    </source>
</evidence>
<evidence type="ECO:0000256" key="2">
    <source>
        <dbReference type="ARBA" id="ARBA00022475"/>
    </source>
</evidence>
<evidence type="ECO:0000313" key="16">
    <source>
        <dbReference type="EMBL" id="ABS21184.1"/>
    </source>
</evidence>
<dbReference type="Pfam" id="PF12729">
    <property type="entry name" value="4HB_MCP_1"/>
    <property type="match status" value="1"/>
</dbReference>
<dbReference type="Gene3D" id="1.10.8.500">
    <property type="entry name" value="HAMP domain in histidine kinase"/>
    <property type="match status" value="1"/>
</dbReference>
<keyword evidence="2" id="KW-1003">Cell membrane</keyword>
<evidence type="ECO:0000259" key="15">
    <source>
        <dbReference type="PROSITE" id="PS50885"/>
    </source>
</evidence>
<evidence type="ECO:0000259" key="14">
    <source>
        <dbReference type="PROSITE" id="PS50111"/>
    </source>
</evidence>
<evidence type="ECO:0000256" key="10">
    <source>
        <dbReference type="ARBA" id="ARBA00058128"/>
    </source>
</evidence>
<proteinExistence type="inferred from homology"/>
<evidence type="ECO:0000256" key="4">
    <source>
        <dbReference type="ARBA" id="ARBA00022500"/>
    </source>
</evidence>
<dbReference type="PROSITE" id="PS50111">
    <property type="entry name" value="CHEMOTAXIS_TRANSDUC_2"/>
    <property type="match status" value="1"/>
</dbReference>
<keyword evidence="17" id="KW-1185">Reference proteome</keyword>
<dbReference type="GeneID" id="33896214"/>